<dbReference type="Pfam" id="PF01553">
    <property type="entry name" value="Acyltransferase"/>
    <property type="match status" value="1"/>
</dbReference>
<evidence type="ECO:0000256" key="8">
    <source>
        <dbReference type="ARBA" id="ARBA00023209"/>
    </source>
</evidence>
<evidence type="ECO:0000256" key="3">
    <source>
        <dbReference type="ARBA" id="ARBA00007937"/>
    </source>
</evidence>
<keyword evidence="9" id="KW-1208">Phospholipid metabolism</keyword>
<dbReference type="GO" id="GO:0004366">
    <property type="term" value="F:glycerol-3-phosphate O-acyltransferase activity"/>
    <property type="evidence" value="ECO:0007669"/>
    <property type="project" value="UniProtKB-EC"/>
</dbReference>
<evidence type="ECO:0000256" key="11">
    <source>
        <dbReference type="ARBA" id="ARBA00048427"/>
    </source>
</evidence>
<dbReference type="AlphaFoldDB" id="A0A5J6LAQ0"/>
<dbReference type="Proteomes" id="UP000325606">
    <property type="component" value="Chromosome"/>
</dbReference>
<keyword evidence="8" id="KW-0444">Lipid biosynthesis</keyword>
<dbReference type="PANTHER" id="PTHR12563">
    <property type="entry name" value="GLYCEROL-3-PHOSPHATE ACYLTRANSFERASE"/>
    <property type="match status" value="1"/>
</dbReference>
<dbReference type="CDD" id="cd07993">
    <property type="entry name" value="LPLAT_DHAPAT-like"/>
    <property type="match status" value="1"/>
</dbReference>
<dbReference type="InterPro" id="IPR041728">
    <property type="entry name" value="GPAT/DHAPAT_LPLAT"/>
</dbReference>
<dbReference type="EMBL" id="CP044222">
    <property type="protein sequence ID" value="QEW05585.1"/>
    <property type="molecule type" value="Genomic_DNA"/>
</dbReference>
<dbReference type="PANTHER" id="PTHR12563:SF17">
    <property type="entry name" value="DIHYDROXYACETONE PHOSPHATE ACYLTRANSFERASE"/>
    <property type="match status" value="1"/>
</dbReference>
<evidence type="ECO:0000256" key="4">
    <source>
        <dbReference type="ARBA" id="ARBA00013113"/>
    </source>
</evidence>
<keyword evidence="7" id="KW-0472">Membrane</keyword>
<evidence type="ECO:0000256" key="1">
    <source>
        <dbReference type="ARBA" id="ARBA00004184"/>
    </source>
</evidence>
<dbReference type="SMART" id="SM00563">
    <property type="entry name" value="PlsC"/>
    <property type="match status" value="1"/>
</dbReference>
<evidence type="ECO:0000256" key="6">
    <source>
        <dbReference type="ARBA" id="ARBA00022679"/>
    </source>
</evidence>
<keyword evidence="8" id="KW-0443">Lipid metabolism</keyword>
<dbReference type="GO" id="GO:0006631">
    <property type="term" value="P:fatty acid metabolic process"/>
    <property type="evidence" value="ECO:0007669"/>
    <property type="project" value="TreeGrafter"/>
</dbReference>
<comment type="subcellular location">
    <subcellularLocation>
        <location evidence="1">Endomembrane system</location>
        <topology evidence="1">Peripheral membrane protein</topology>
    </subcellularLocation>
</comment>
<dbReference type="Pfam" id="PF19277">
    <property type="entry name" value="GPAT_C"/>
    <property type="match status" value="1"/>
</dbReference>
<evidence type="ECO:0000256" key="10">
    <source>
        <dbReference type="ARBA" id="ARBA00023315"/>
    </source>
</evidence>
<dbReference type="UniPathway" id="UPA00557">
    <property type="reaction ID" value="UER00612"/>
</dbReference>
<feature type="domain" description="Phospholipid/glycerol acyltransferase" evidence="12">
    <location>
        <begin position="276"/>
        <end position="403"/>
    </location>
</feature>
<comment type="catalytic activity">
    <reaction evidence="11">
        <text>sn-glycerol 3-phosphate + an acyl-CoA = a 1-acyl-sn-glycero-3-phosphate + CoA</text>
        <dbReference type="Rhea" id="RHEA:15325"/>
        <dbReference type="ChEBI" id="CHEBI:57287"/>
        <dbReference type="ChEBI" id="CHEBI:57597"/>
        <dbReference type="ChEBI" id="CHEBI:57970"/>
        <dbReference type="ChEBI" id="CHEBI:58342"/>
        <dbReference type="EC" id="2.3.1.15"/>
    </reaction>
</comment>
<dbReference type="SUPFAM" id="SSF69593">
    <property type="entry name" value="Glycerol-3-phosphate (1)-acyltransferase"/>
    <property type="match status" value="1"/>
</dbReference>
<dbReference type="GO" id="GO:0012505">
    <property type="term" value="C:endomembrane system"/>
    <property type="evidence" value="ECO:0007669"/>
    <property type="project" value="UniProtKB-SubCell"/>
</dbReference>
<keyword evidence="8" id="KW-0594">Phospholipid biosynthesis</keyword>
<dbReference type="InterPro" id="IPR045520">
    <property type="entry name" value="GPAT/DHAPAT_C"/>
</dbReference>
<proteinExistence type="inferred from homology"/>
<reference evidence="13 14" key="1">
    <citation type="submission" date="2019-09" db="EMBL/GenBank/DDBJ databases">
        <title>Nitrincola iocasae sp. nov., a bacterium isolated from the sediment collected at a cold seep field in South China Sea.</title>
        <authorList>
            <person name="Zhang H."/>
            <person name="Wang H."/>
            <person name="Li C."/>
        </authorList>
    </citation>
    <scope>NUCLEOTIDE SEQUENCE [LARGE SCALE GENOMIC DNA]</scope>
    <source>
        <strain evidence="13 14">KXZD1103</strain>
    </source>
</reference>
<keyword evidence="10" id="KW-0012">Acyltransferase</keyword>
<accession>A0A5J6LAQ0</accession>
<dbReference type="EC" id="2.3.1.15" evidence="4"/>
<protein>
    <recommendedName>
        <fullName evidence="5">Glycerol-3-phosphate acyltransferase</fullName>
        <ecNumber evidence="4">2.3.1.15</ecNumber>
    </recommendedName>
</protein>
<evidence type="ECO:0000256" key="7">
    <source>
        <dbReference type="ARBA" id="ARBA00023136"/>
    </source>
</evidence>
<dbReference type="RefSeq" id="WP_151053630.1">
    <property type="nucleotide sequence ID" value="NZ_CP044222.1"/>
</dbReference>
<sequence>MTIRTTIYRLLLKLLIRDRVTGSGILNQHPDTIYVLEKPFTADRLILENRFRKLHSNYRAEQLTAVDNQNPEALRLQIENLTALQRNEPDRDIRLQPVMVLAGHMPANDKPLFRSSLSESWASSGSALRLFKLLINGRSTLVRIDEPLVLSDLIKPGISDSEVARRAVWVLRTHFQRCRQAILGPDLSHRRTLMQQVLDAADVGQAITEAALRQGISPLKMERQLTEVLSKIMADFNPPTARILNRLISFLLGRLFSRINIQGTEQIQQLALTHNLVYLPCHRSHLDYILLSWLLYRHGLMVPHVVAGDNLDMPLIGNLLRRGGAIFMRRRFRDDPLYTTVFRRYMILMMHRGHSIEYFMEGGRSRSGRLLSPKAGLLKMTLEAWTQDPARPIALIPVAISYDRLVEGRSYQHELSGAGKVRENLLSTIKSLRILFQRYGEVSISFAQPIKLEQHPDTSLDLQVHHLSQQVMERINDTFMPSQISLIASLLLSAPGQQMREADLLVRLEELSRLLKQSGSNLPNSPPGDWIKAAVQRKQITRGQNAVSLSPEQATELTFYRNMLIHKLIIPGLVLLFQRRLRHSGTSTQTRLIRALYPYIRAELSLPDPHQNQDLLLIRKTRENLIQQQLMSTVDTSPPPLSAHLIRLAEPVLLRQYLLIRVLVQLQQTTETELMETTRELALHLHQEYGYAAPEYADRRVFEDITTQLLNQGLILGETDKLTPAHQLSSLIRLGKKLLPDSLINKADNWLTKGRLV</sequence>
<organism evidence="13 14">
    <name type="scientific">Nitrincola iocasae</name>
    <dbReference type="NCBI Taxonomy" id="2614693"/>
    <lineage>
        <taxon>Bacteria</taxon>
        <taxon>Pseudomonadati</taxon>
        <taxon>Pseudomonadota</taxon>
        <taxon>Gammaproteobacteria</taxon>
        <taxon>Oceanospirillales</taxon>
        <taxon>Oceanospirillaceae</taxon>
        <taxon>Nitrincola</taxon>
    </lineage>
</organism>
<dbReference type="PIRSF" id="PIRSF000437">
    <property type="entry name" value="GPAT_DHAPAT"/>
    <property type="match status" value="1"/>
</dbReference>
<keyword evidence="6" id="KW-0808">Transferase</keyword>
<name>A0A5J6LAQ0_9GAMM</name>
<evidence type="ECO:0000259" key="12">
    <source>
        <dbReference type="SMART" id="SM00563"/>
    </source>
</evidence>
<dbReference type="InterPro" id="IPR022284">
    <property type="entry name" value="GPAT/DHAPAT"/>
</dbReference>
<keyword evidence="14" id="KW-1185">Reference proteome</keyword>
<evidence type="ECO:0000256" key="5">
    <source>
        <dbReference type="ARBA" id="ARBA00013432"/>
    </source>
</evidence>
<evidence type="ECO:0000256" key="9">
    <source>
        <dbReference type="ARBA" id="ARBA00023264"/>
    </source>
</evidence>
<dbReference type="InterPro" id="IPR002123">
    <property type="entry name" value="Plipid/glycerol_acylTrfase"/>
</dbReference>
<evidence type="ECO:0000313" key="13">
    <source>
        <dbReference type="EMBL" id="QEW05585.1"/>
    </source>
</evidence>
<gene>
    <name evidence="13" type="ORF">F5I99_03255</name>
</gene>
<evidence type="ECO:0000313" key="14">
    <source>
        <dbReference type="Proteomes" id="UP000325606"/>
    </source>
</evidence>
<comment type="similarity">
    <text evidence="3">Belongs to the GPAT/DAPAT family.</text>
</comment>
<comment type="pathway">
    <text evidence="2">Phospholipid metabolism; CDP-diacylglycerol biosynthesis; CDP-diacylglycerol from sn-glycerol 3-phosphate: step 1/3.</text>
</comment>
<dbReference type="KEGG" id="nik:F5I99_03255"/>
<dbReference type="GO" id="GO:0016024">
    <property type="term" value="P:CDP-diacylglycerol biosynthetic process"/>
    <property type="evidence" value="ECO:0007669"/>
    <property type="project" value="UniProtKB-UniPathway"/>
</dbReference>
<evidence type="ECO:0000256" key="2">
    <source>
        <dbReference type="ARBA" id="ARBA00004765"/>
    </source>
</evidence>